<keyword evidence="8" id="KW-1185">Reference proteome</keyword>
<keyword evidence="1" id="KW-0597">Phosphoprotein</keyword>
<keyword evidence="4" id="KW-0472">Membrane</keyword>
<keyword evidence="4" id="KW-1133">Transmembrane helix</keyword>
<dbReference type="InterPro" id="IPR049328">
    <property type="entry name" value="TM_ErbB1"/>
</dbReference>
<feature type="chain" id="PRO_5043396017" description="Epidermal growth factor receptor-like transmembrane-juxtamembrane segment domain-containing protein" evidence="5">
    <location>
        <begin position="21"/>
        <end position="220"/>
    </location>
</feature>
<protein>
    <recommendedName>
        <fullName evidence="6">Epidermal growth factor receptor-like transmembrane-juxtamembrane segment domain-containing protein</fullName>
    </recommendedName>
</protein>
<name>A0AAW0CI18_9AGAR</name>
<keyword evidence="3" id="KW-0067">ATP-binding</keyword>
<organism evidence="7 8">
    <name type="scientific">Favolaschia claudopus</name>
    <dbReference type="NCBI Taxonomy" id="2862362"/>
    <lineage>
        <taxon>Eukaryota</taxon>
        <taxon>Fungi</taxon>
        <taxon>Dikarya</taxon>
        <taxon>Basidiomycota</taxon>
        <taxon>Agaricomycotina</taxon>
        <taxon>Agaricomycetes</taxon>
        <taxon>Agaricomycetidae</taxon>
        <taxon>Agaricales</taxon>
        <taxon>Marasmiineae</taxon>
        <taxon>Mycenaceae</taxon>
        <taxon>Favolaschia</taxon>
    </lineage>
</organism>
<evidence type="ECO:0000256" key="2">
    <source>
        <dbReference type="ARBA" id="ARBA00022741"/>
    </source>
</evidence>
<dbReference type="GO" id="GO:0005524">
    <property type="term" value="F:ATP binding"/>
    <property type="evidence" value="ECO:0007669"/>
    <property type="project" value="UniProtKB-KW"/>
</dbReference>
<feature type="transmembrane region" description="Helical" evidence="4">
    <location>
        <begin position="160"/>
        <end position="182"/>
    </location>
</feature>
<feature type="signal peptide" evidence="5">
    <location>
        <begin position="1"/>
        <end position="20"/>
    </location>
</feature>
<keyword evidence="4" id="KW-0812">Transmembrane</keyword>
<proteinExistence type="predicted"/>
<keyword evidence="2" id="KW-0547">Nucleotide-binding</keyword>
<sequence length="220" mass="23861">MHLPLSLWAIGLINIIYVSAKPRNFTLDDTAPEIIYMQAPSMRCGPGTGCDPDWTARLYNGTSSTTAGPVIVPFVGTDIYVYLGTDETCIFSLDGLVVGEFIGGGLNNVSNEIVMAFRNYSMPDVPHVLVIYPQKSGMTIELDYVVYTHDVGTNKSHRGAILGGVVGGVAAASICSAAAFFLSRRRKQRRLSTRGVRLGDNWQDKPSLRMTGLGQGEQQK</sequence>
<feature type="domain" description="Epidermal growth factor receptor-like transmembrane-juxtamembrane segment" evidence="6">
    <location>
        <begin position="161"/>
        <end position="190"/>
    </location>
</feature>
<keyword evidence="5" id="KW-0732">Signal</keyword>
<evidence type="ECO:0000256" key="3">
    <source>
        <dbReference type="ARBA" id="ARBA00022840"/>
    </source>
</evidence>
<evidence type="ECO:0000256" key="5">
    <source>
        <dbReference type="SAM" id="SignalP"/>
    </source>
</evidence>
<reference evidence="7 8" key="1">
    <citation type="journal article" date="2024" name="J Genomics">
        <title>Draft genome sequencing and assembly of Favolaschia claudopus CIRM-BRFM 2984 isolated from oak limbs.</title>
        <authorList>
            <person name="Navarro D."/>
            <person name="Drula E."/>
            <person name="Chaduli D."/>
            <person name="Cazenave R."/>
            <person name="Ahrendt S."/>
            <person name="Wang J."/>
            <person name="Lipzen A."/>
            <person name="Daum C."/>
            <person name="Barry K."/>
            <person name="Grigoriev I.V."/>
            <person name="Favel A."/>
            <person name="Rosso M.N."/>
            <person name="Martin F."/>
        </authorList>
    </citation>
    <scope>NUCLEOTIDE SEQUENCE [LARGE SCALE GENOMIC DNA]</scope>
    <source>
        <strain evidence="7 8">CIRM-BRFM 2984</strain>
    </source>
</reference>
<dbReference type="EMBL" id="JAWWNJ010000017">
    <property type="protein sequence ID" value="KAK7038570.1"/>
    <property type="molecule type" value="Genomic_DNA"/>
</dbReference>
<evidence type="ECO:0000259" key="6">
    <source>
        <dbReference type="Pfam" id="PF21314"/>
    </source>
</evidence>
<evidence type="ECO:0000256" key="1">
    <source>
        <dbReference type="ARBA" id="ARBA00022553"/>
    </source>
</evidence>
<accession>A0AAW0CI18</accession>
<evidence type="ECO:0000256" key="4">
    <source>
        <dbReference type="SAM" id="Phobius"/>
    </source>
</evidence>
<dbReference type="AlphaFoldDB" id="A0AAW0CI18"/>
<dbReference type="Pfam" id="PF21314">
    <property type="entry name" value="TM_ErbB1"/>
    <property type="match status" value="1"/>
</dbReference>
<evidence type="ECO:0000313" key="8">
    <source>
        <dbReference type="Proteomes" id="UP001362999"/>
    </source>
</evidence>
<gene>
    <name evidence="7" type="ORF">R3P38DRAFT_2615756</name>
</gene>
<dbReference type="Proteomes" id="UP001362999">
    <property type="component" value="Unassembled WGS sequence"/>
</dbReference>
<evidence type="ECO:0000313" key="7">
    <source>
        <dbReference type="EMBL" id="KAK7038570.1"/>
    </source>
</evidence>
<comment type="caution">
    <text evidence="7">The sequence shown here is derived from an EMBL/GenBank/DDBJ whole genome shotgun (WGS) entry which is preliminary data.</text>
</comment>